<dbReference type="SUPFAM" id="SSF53850">
    <property type="entry name" value="Periplasmic binding protein-like II"/>
    <property type="match status" value="1"/>
</dbReference>
<evidence type="ECO:0000313" key="1">
    <source>
        <dbReference type="EMBL" id="CUP71028.1"/>
    </source>
</evidence>
<protein>
    <recommendedName>
        <fullName evidence="3">Maltose-binding periplasmic proteins/domains</fullName>
    </recommendedName>
</protein>
<dbReference type="Gene3D" id="3.40.190.10">
    <property type="entry name" value="Periplasmic binding protein-like II"/>
    <property type="match status" value="1"/>
</dbReference>
<dbReference type="RefSeq" id="WP_070103731.1">
    <property type="nucleotide sequence ID" value="NZ_CZAL01000015.1"/>
</dbReference>
<organism evidence="1 2">
    <name type="scientific">Fusicatenibacter saccharivorans</name>
    <dbReference type="NCBI Taxonomy" id="1150298"/>
    <lineage>
        <taxon>Bacteria</taxon>
        <taxon>Bacillati</taxon>
        <taxon>Bacillota</taxon>
        <taxon>Clostridia</taxon>
        <taxon>Lachnospirales</taxon>
        <taxon>Lachnospiraceae</taxon>
        <taxon>Fusicatenibacter</taxon>
    </lineage>
</organism>
<accession>A0A174QJ57</accession>
<dbReference type="EMBL" id="CZAL01000015">
    <property type="protein sequence ID" value="CUP71028.1"/>
    <property type="molecule type" value="Genomic_DNA"/>
</dbReference>
<gene>
    <name evidence="1" type="ORF">ERS852498_02616</name>
</gene>
<name>A0A174QJ57_9FIRM</name>
<dbReference type="AlphaFoldDB" id="A0A174QJ57"/>
<dbReference type="Proteomes" id="UP000095709">
    <property type="component" value="Unassembled WGS sequence"/>
</dbReference>
<sequence length="184" mass="20659">MGERKLEYKDSKGQDCYFYYSNIAGTDLDMPFYVCNAECVSGMKKRESKSETFSANPFEYEFLYAPLGDKGVYAYQQPWYGFSVNKDSEEKEIAVEFLRFMMQEKEIDEMASIKGLPSVAENGTDEWYAGLRDAKSIEASFINDGSVPDSIRAALEQVCNDFGAGVYGNANEAVPAFVELCAEK</sequence>
<proteinExistence type="predicted"/>
<evidence type="ECO:0008006" key="3">
    <source>
        <dbReference type="Google" id="ProtNLM"/>
    </source>
</evidence>
<evidence type="ECO:0000313" key="2">
    <source>
        <dbReference type="Proteomes" id="UP000095709"/>
    </source>
</evidence>
<reference evidence="1 2" key="1">
    <citation type="submission" date="2015-09" db="EMBL/GenBank/DDBJ databases">
        <authorList>
            <consortium name="Pathogen Informatics"/>
        </authorList>
    </citation>
    <scope>NUCLEOTIDE SEQUENCE [LARGE SCALE GENOMIC DNA]</scope>
    <source>
        <strain evidence="1 2">2789STDY5834885</strain>
    </source>
</reference>